<evidence type="ECO:0000313" key="3">
    <source>
        <dbReference type="Proteomes" id="UP000028990"/>
    </source>
</evidence>
<evidence type="ECO:0000313" key="2">
    <source>
        <dbReference type="EMBL" id="KFO19543.1"/>
    </source>
</evidence>
<dbReference type="EMBL" id="KN125005">
    <property type="protein sequence ID" value="KFO19543.1"/>
    <property type="molecule type" value="Genomic_DNA"/>
</dbReference>
<organism evidence="2 3">
    <name type="scientific">Fukomys damarensis</name>
    <name type="common">Damaraland mole rat</name>
    <name type="synonym">Cryptomys damarensis</name>
    <dbReference type="NCBI Taxonomy" id="885580"/>
    <lineage>
        <taxon>Eukaryota</taxon>
        <taxon>Metazoa</taxon>
        <taxon>Chordata</taxon>
        <taxon>Craniata</taxon>
        <taxon>Vertebrata</taxon>
        <taxon>Euteleostomi</taxon>
        <taxon>Mammalia</taxon>
        <taxon>Eutheria</taxon>
        <taxon>Euarchontoglires</taxon>
        <taxon>Glires</taxon>
        <taxon>Rodentia</taxon>
        <taxon>Hystricomorpha</taxon>
        <taxon>Bathyergidae</taxon>
        <taxon>Fukomys</taxon>
    </lineage>
</organism>
<evidence type="ECO:0000256" key="1">
    <source>
        <dbReference type="SAM" id="MobiDB-lite"/>
    </source>
</evidence>
<reference evidence="2 3" key="1">
    <citation type="submission" date="2013-11" db="EMBL/GenBank/DDBJ databases">
        <title>The Damaraland mole rat (Fukomys damarensis) genome and evolution of African mole rats.</title>
        <authorList>
            <person name="Gladyshev V.N."/>
            <person name="Fang X."/>
        </authorList>
    </citation>
    <scope>NUCLEOTIDE SEQUENCE [LARGE SCALE GENOMIC DNA]</scope>
    <source>
        <tissue evidence="2">Liver</tissue>
    </source>
</reference>
<accession>A0A091CPK5</accession>
<sequence>MHPFLILNISAPSQIPVTQQTLGKHSLNELTTNGYRIKMLSRDLRAKASHNVEDKKRDERELKASGENPEDPGPEEQLSLPPGCAGKGQHMSGVSCSPLVQQVSRAGQPSHGSELPATAGRDSLTCIAEEVFF</sequence>
<dbReference type="Proteomes" id="UP000028990">
    <property type="component" value="Unassembled WGS sequence"/>
</dbReference>
<gene>
    <name evidence="2" type="ORF">H920_19066</name>
</gene>
<protein>
    <submittedName>
        <fullName evidence="2">Uncharacterized protein</fullName>
    </submittedName>
</protein>
<feature type="compositionally biased region" description="Basic and acidic residues" evidence="1">
    <location>
        <begin position="46"/>
        <end position="64"/>
    </location>
</feature>
<dbReference type="AlphaFoldDB" id="A0A091CPK5"/>
<feature type="region of interest" description="Disordered" evidence="1">
    <location>
        <begin position="46"/>
        <end position="92"/>
    </location>
</feature>
<proteinExistence type="predicted"/>
<name>A0A091CPK5_FUKDA</name>
<keyword evidence="3" id="KW-1185">Reference proteome</keyword>